<keyword evidence="4" id="KW-0413">Isomerase</keyword>
<evidence type="ECO:0000313" key="4">
    <source>
        <dbReference type="EMBL" id="GBG14517.1"/>
    </source>
</evidence>
<evidence type="ECO:0000313" key="5">
    <source>
        <dbReference type="Proteomes" id="UP000245081"/>
    </source>
</evidence>
<protein>
    <submittedName>
        <fullName evidence="4">Peptidyl-prolyl cis-trans isomerase</fullName>
    </submittedName>
</protein>
<accession>A0A2R5F8J4</accession>
<feature type="compositionally biased region" description="Low complexity" evidence="2">
    <location>
        <begin position="91"/>
        <end position="105"/>
    </location>
</feature>
<feature type="transmembrane region" description="Helical" evidence="3">
    <location>
        <begin position="20"/>
        <end position="44"/>
    </location>
</feature>
<evidence type="ECO:0000256" key="3">
    <source>
        <dbReference type="SAM" id="Phobius"/>
    </source>
</evidence>
<dbReference type="RefSeq" id="WP_109015709.1">
    <property type="nucleotide sequence ID" value="NZ_BDOQ01000008.1"/>
</dbReference>
<evidence type="ECO:0000256" key="1">
    <source>
        <dbReference type="SAM" id="Coils"/>
    </source>
</evidence>
<organism evidence="4 5">
    <name type="scientific">Novimethylophilus kurashikiensis</name>
    <dbReference type="NCBI Taxonomy" id="1825523"/>
    <lineage>
        <taxon>Bacteria</taxon>
        <taxon>Pseudomonadati</taxon>
        <taxon>Pseudomonadota</taxon>
        <taxon>Betaproteobacteria</taxon>
        <taxon>Nitrosomonadales</taxon>
        <taxon>Methylophilaceae</taxon>
        <taxon>Novimethylophilus</taxon>
    </lineage>
</organism>
<dbReference type="EMBL" id="BDOQ01000008">
    <property type="protein sequence ID" value="GBG14517.1"/>
    <property type="molecule type" value="Genomic_DNA"/>
</dbReference>
<dbReference type="Proteomes" id="UP000245081">
    <property type="component" value="Unassembled WGS sequence"/>
</dbReference>
<dbReference type="AlphaFoldDB" id="A0A2R5F8J4"/>
<proteinExistence type="predicted"/>
<name>A0A2R5F8J4_9PROT</name>
<dbReference type="GO" id="GO:0016853">
    <property type="term" value="F:isomerase activity"/>
    <property type="evidence" value="ECO:0007669"/>
    <property type="project" value="UniProtKB-KW"/>
</dbReference>
<keyword evidence="3" id="KW-0812">Transmembrane</keyword>
<keyword evidence="5" id="KW-1185">Reference proteome</keyword>
<keyword evidence="3" id="KW-1133">Transmembrane helix</keyword>
<comment type="caution">
    <text evidence="4">The sequence shown here is derived from an EMBL/GenBank/DDBJ whole genome shotgun (WGS) entry which is preliminary data.</text>
</comment>
<feature type="region of interest" description="Disordered" evidence="2">
    <location>
        <begin position="75"/>
        <end position="131"/>
    </location>
</feature>
<keyword evidence="1" id="KW-0175">Coiled coil</keyword>
<evidence type="ECO:0000256" key="2">
    <source>
        <dbReference type="SAM" id="MobiDB-lite"/>
    </source>
</evidence>
<feature type="compositionally biased region" description="Basic and acidic residues" evidence="2">
    <location>
        <begin position="78"/>
        <end position="90"/>
    </location>
</feature>
<reference evidence="4 5" key="1">
    <citation type="journal article" date="2018" name="Environ. Microbiol.">
        <title>Isolation and genomic characterization of Novimethylophilus kurashikiensis gen. nov. sp. nov., a new lanthanide-dependent methylotrophic species of Methylophilaceae.</title>
        <authorList>
            <person name="Lv H."/>
            <person name="Sahin N."/>
            <person name="Tani A."/>
        </authorList>
    </citation>
    <scope>NUCLEOTIDE SEQUENCE [LARGE SCALE GENOMIC DNA]</scope>
    <source>
        <strain evidence="4 5">La2-4</strain>
    </source>
</reference>
<keyword evidence="3" id="KW-0472">Membrane</keyword>
<gene>
    <name evidence="4" type="ORF">NMK_2116</name>
</gene>
<sequence length="152" mass="16346">MSAEVAATEAQAKRPVPKGVLIAAGMLVALGVMISMGSWVFILFTQAKELSVRLNDTEAIVKELSADLAVMKNAQADQESRIQAQEKHQEVSQSPAVPVAQQQAATADNSDDGDVEEKPSGAKVMIGDEEMTVEQMADQIKAMNRATDRPRH</sequence>
<feature type="coiled-coil region" evidence="1">
    <location>
        <begin position="47"/>
        <end position="74"/>
    </location>
</feature>